<keyword evidence="1" id="KW-1133">Transmembrane helix</keyword>
<dbReference type="Proteomes" id="UP000011657">
    <property type="component" value="Unassembled WGS sequence"/>
</dbReference>
<protein>
    <submittedName>
        <fullName evidence="2">Uncharacterized protein</fullName>
    </submittedName>
</protein>
<sequence>MATDSTARWVPAGRPTRRDLALASLLAALAIWRLATADAIVWTAAAVGFVTFAIAAGPAAAASVGTGTGSWFRDSSVLGRVLVIVAAVALVSSALTALNVSIAMVASFVHGNVLGAVAIVGFKGVRTRRAAE</sequence>
<dbReference type="OrthoDB" id="384800at2157"/>
<evidence type="ECO:0000313" key="3">
    <source>
        <dbReference type="Proteomes" id="UP000011657"/>
    </source>
</evidence>
<accession>M0CEF1</accession>
<comment type="caution">
    <text evidence="2">The sequence shown here is derived from an EMBL/GenBank/DDBJ whole genome shotgun (WGS) entry which is preliminary data.</text>
</comment>
<name>M0CEF1_9EURY</name>
<keyword evidence="1" id="KW-0472">Membrane</keyword>
<reference evidence="2 3" key="1">
    <citation type="journal article" date="2014" name="PLoS Genet.">
        <title>Phylogenetically driven sequencing of extremely halophilic archaea reveals strategies for static and dynamic osmo-response.</title>
        <authorList>
            <person name="Becker E.A."/>
            <person name="Seitzer P.M."/>
            <person name="Tritt A."/>
            <person name="Larsen D."/>
            <person name="Krusor M."/>
            <person name="Yao A.I."/>
            <person name="Wu D."/>
            <person name="Madern D."/>
            <person name="Eisen J.A."/>
            <person name="Darling A.E."/>
            <person name="Facciotti M.T."/>
        </authorList>
    </citation>
    <scope>NUCLEOTIDE SEQUENCE [LARGE SCALE GENOMIC DNA]</scope>
    <source>
        <strain evidence="2 3">JCM 13891</strain>
    </source>
</reference>
<feature type="transmembrane region" description="Helical" evidence="1">
    <location>
        <begin position="101"/>
        <end position="122"/>
    </location>
</feature>
<evidence type="ECO:0000313" key="2">
    <source>
        <dbReference type="EMBL" id="ELZ21646.1"/>
    </source>
</evidence>
<dbReference type="STRING" id="1227488.C477_04869"/>
<keyword evidence="1" id="KW-0812">Transmembrane</keyword>
<organism evidence="2 3">
    <name type="scientific">Haloterrigena salina JCM 13891</name>
    <dbReference type="NCBI Taxonomy" id="1227488"/>
    <lineage>
        <taxon>Archaea</taxon>
        <taxon>Methanobacteriati</taxon>
        <taxon>Methanobacteriota</taxon>
        <taxon>Stenosarchaea group</taxon>
        <taxon>Halobacteria</taxon>
        <taxon>Halobacteriales</taxon>
        <taxon>Natrialbaceae</taxon>
        <taxon>Haloterrigena</taxon>
    </lineage>
</organism>
<dbReference type="EMBL" id="AOIS01000018">
    <property type="protein sequence ID" value="ELZ21646.1"/>
    <property type="molecule type" value="Genomic_DNA"/>
</dbReference>
<feature type="transmembrane region" description="Helical" evidence="1">
    <location>
        <begin position="77"/>
        <end position="95"/>
    </location>
</feature>
<gene>
    <name evidence="2" type="ORF">C477_04869</name>
</gene>
<feature type="transmembrane region" description="Helical" evidence="1">
    <location>
        <begin position="47"/>
        <end position="65"/>
    </location>
</feature>
<proteinExistence type="predicted"/>
<dbReference type="PATRIC" id="fig|1227488.3.peg.960"/>
<dbReference type="AlphaFoldDB" id="M0CEF1"/>
<dbReference type="RefSeq" id="WP_008893304.1">
    <property type="nucleotide sequence ID" value="NZ_AOIS01000018.1"/>
</dbReference>
<evidence type="ECO:0000256" key="1">
    <source>
        <dbReference type="SAM" id="Phobius"/>
    </source>
</evidence>
<keyword evidence="3" id="KW-1185">Reference proteome</keyword>